<proteinExistence type="predicted"/>
<dbReference type="EMBL" id="JAUEPU010000003">
    <property type="protein sequence ID" value="KAK0503613.1"/>
    <property type="molecule type" value="Genomic_DNA"/>
</dbReference>
<keyword evidence="2" id="KW-1185">Reference proteome</keyword>
<name>A0AA39QIK7_9AGAR</name>
<comment type="caution">
    <text evidence="1">The sequence shown here is derived from an EMBL/GenBank/DDBJ whole genome shotgun (WGS) entry which is preliminary data.</text>
</comment>
<organism evidence="1 2">
    <name type="scientific">Armillaria luteobubalina</name>
    <dbReference type="NCBI Taxonomy" id="153913"/>
    <lineage>
        <taxon>Eukaryota</taxon>
        <taxon>Fungi</taxon>
        <taxon>Dikarya</taxon>
        <taxon>Basidiomycota</taxon>
        <taxon>Agaricomycotina</taxon>
        <taxon>Agaricomycetes</taxon>
        <taxon>Agaricomycetidae</taxon>
        <taxon>Agaricales</taxon>
        <taxon>Marasmiineae</taxon>
        <taxon>Physalacriaceae</taxon>
        <taxon>Armillaria</taxon>
    </lineage>
</organism>
<protein>
    <submittedName>
        <fullName evidence="1">Uncharacterized protein</fullName>
    </submittedName>
</protein>
<evidence type="ECO:0000313" key="2">
    <source>
        <dbReference type="Proteomes" id="UP001175228"/>
    </source>
</evidence>
<accession>A0AA39QIK7</accession>
<evidence type="ECO:0000313" key="1">
    <source>
        <dbReference type="EMBL" id="KAK0503613.1"/>
    </source>
</evidence>
<dbReference type="Proteomes" id="UP001175228">
    <property type="component" value="Unassembled WGS sequence"/>
</dbReference>
<dbReference type="AlphaFoldDB" id="A0AA39QIK7"/>
<reference evidence="1" key="1">
    <citation type="submission" date="2023-06" db="EMBL/GenBank/DDBJ databases">
        <authorList>
            <consortium name="Lawrence Berkeley National Laboratory"/>
            <person name="Ahrendt S."/>
            <person name="Sahu N."/>
            <person name="Indic B."/>
            <person name="Wong-Bajracharya J."/>
            <person name="Merenyi Z."/>
            <person name="Ke H.-M."/>
            <person name="Monk M."/>
            <person name="Kocsube S."/>
            <person name="Drula E."/>
            <person name="Lipzen A."/>
            <person name="Balint B."/>
            <person name="Henrissat B."/>
            <person name="Andreopoulos B."/>
            <person name="Martin F.M."/>
            <person name="Harder C.B."/>
            <person name="Rigling D."/>
            <person name="Ford K.L."/>
            <person name="Foster G.D."/>
            <person name="Pangilinan J."/>
            <person name="Papanicolaou A."/>
            <person name="Barry K."/>
            <person name="LaButti K."/>
            <person name="Viragh M."/>
            <person name="Koriabine M."/>
            <person name="Yan M."/>
            <person name="Riley R."/>
            <person name="Champramary S."/>
            <person name="Plett K.L."/>
            <person name="Tsai I.J."/>
            <person name="Slot J."/>
            <person name="Sipos G."/>
            <person name="Plett J."/>
            <person name="Nagy L.G."/>
            <person name="Grigoriev I.V."/>
        </authorList>
    </citation>
    <scope>NUCLEOTIDE SEQUENCE</scope>
    <source>
        <strain evidence="1">HWK02</strain>
    </source>
</reference>
<gene>
    <name evidence="1" type="ORF">EDD18DRAFT_1098964</name>
</gene>
<sequence length="255" mass="29422">MLGILSYEVIRHRIEALTVWIVVWRARSRREPCGAQGDVVALTIWIIVRRARTKMINFHNPNLADPIARLQTKMIYLHNANLAEPIRRSQSTFLNISVFLTSLSSKISRPKPYGVKTTLEEQSLIRPVKNSEDFNTARSQENEQILREGAVWCEIKPQMMRWGDTLIFFKTLLDPEFSMHRSSMFPSANAGGFEIWPSRRNLKEGWLLFLDPARGDSEGVVMDERVDYVTLKMGLGSEPRTREFGRHKSGPFFNK</sequence>